<dbReference type="InterPro" id="IPR049900">
    <property type="entry name" value="PKS_mFAS_DH"/>
</dbReference>
<dbReference type="InterPro" id="IPR006162">
    <property type="entry name" value="Ppantetheine_attach_site"/>
</dbReference>
<dbReference type="SUPFAM" id="SSF53901">
    <property type="entry name" value="Thiolase-like"/>
    <property type="match status" value="1"/>
</dbReference>
<dbReference type="InterPro" id="IPR049551">
    <property type="entry name" value="PKS_DH_C"/>
</dbReference>
<dbReference type="Gene3D" id="3.40.50.720">
    <property type="entry name" value="NAD(P)-binding Rossmann-like Domain"/>
    <property type="match status" value="1"/>
</dbReference>
<dbReference type="PROSITE" id="PS00012">
    <property type="entry name" value="PHOSPHOPANTETHEINE"/>
    <property type="match status" value="1"/>
</dbReference>
<feature type="region of interest" description="C-terminal hotdog fold" evidence="9">
    <location>
        <begin position="1084"/>
        <end position="1228"/>
    </location>
</feature>
<dbReference type="SUPFAM" id="SSF101173">
    <property type="entry name" value="Docking domain B of the erythromycin polyketide synthase (DEBS)"/>
    <property type="match status" value="1"/>
</dbReference>
<evidence type="ECO:0000259" key="10">
    <source>
        <dbReference type="PROSITE" id="PS50075"/>
    </source>
</evidence>
<proteinExistence type="predicted"/>
<dbReference type="PANTHER" id="PTHR43775">
    <property type="entry name" value="FATTY ACID SYNTHASE"/>
    <property type="match status" value="1"/>
</dbReference>
<reference evidence="13 14" key="1">
    <citation type="submission" date="2024-03" db="EMBL/GenBank/DDBJ databases">
        <title>The complete genome of Streptomyces sirii sp.nov.</title>
        <authorList>
            <person name="Zakalyukina Y.V."/>
            <person name="Belik A.R."/>
            <person name="Biryukov M.V."/>
            <person name="Baturina O.A."/>
            <person name="Kabilov M.R."/>
        </authorList>
    </citation>
    <scope>NUCLEOTIDE SEQUENCE [LARGE SCALE GENOMIC DNA]</scope>
    <source>
        <strain evidence="13 14">BP-8</strain>
    </source>
</reference>
<dbReference type="EMBL" id="CP147982">
    <property type="protein sequence ID" value="WXK79978.1"/>
    <property type="molecule type" value="Genomic_DNA"/>
</dbReference>
<keyword evidence="14" id="KW-1185">Reference proteome</keyword>
<dbReference type="SMART" id="SM00826">
    <property type="entry name" value="PKS_DH"/>
    <property type="match status" value="1"/>
</dbReference>
<dbReference type="CDD" id="cd08956">
    <property type="entry name" value="KR_3_FAS_SDR_x"/>
    <property type="match status" value="1"/>
</dbReference>
<dbReference type="SUPFAM" id="SSF47336">
    <property type="entry name" value="ACP-like"/>
    <property type="match status" value="1"/>
</dbReference>
<dbReference type="Pfam" id="PF08659">
    <property type="entry name" value="KR"/>
    <property type="match status" value="1"/>
</dbReference>
<evidence type="ECO:0000256" key="1">
    <source>
        <dbReference type="ARBA" id="ARBA00001957"/>
    </source>
</evidence>
<feature type="domain" description="Ketosynthase family 3 (KS3)" evidence="11">
    <location>
        <begin position="34"/>
        <end position="461"/>
    </location>
</feature>
<dbReference type="InterPro" id="IPR049552">
    <property type="entry name" value="PKS_DH_N"/>
</dbReference>
<dbReference type="InterPro" id="IPR016035">
    <property type="entry name" value="Acyl_Trfase/lysoPLipase"/>
</dbReference>
<dbReference type="Pfam" id="PF02801">
    <property type="entry name" value="Ketoacyl-synt_C"/>
    <property type="match status" value="1"/>
</dbReference>
<comment type="cofactor">
    <cofactor evidence="1">
        <name>pantetheine 4'-phosphate</name>
        <dbReference type="ChEBI" id="CHEBI:47942"/>
    </cofactor>
</comment>
<dbReference type="InterPro" id="IPR015083">
    <property type="entry name" value="NorB/c/GfsB-D-like_docking"/>
</dbReference>
<dbReference type="Pfam" id="PF21089">
    <property type="entry name" value="PKS_DH_N"/>
    <property type="match status" value="1"/>
</dbReference>
<keyword evidence="5" id="KW-0808">Transferase</keyword>
<evidence type="ECO:0000259" key="11">
    <source>
        <dbReference type="PROSITE" id="PS52004"/>
    </source>
</evidence>
<dbReference type="PROSITE" id="PS52019">
    <property type="entry name" value="PKS_MFAS_DH"/>
    <property type="match status" value="1"/>
</dbReference>
<dbReference type="InterPro" id="IPR014031">
    <property type="entry name" value="Ketoacyl_synth_C"/>
</dbReference>
<evidence type="ECO:0000256" key="2">
    <source>
        <dbReference type="ARBA" id="ARBA00004792"/>
    </source>
</evidence>
<evidence type="ECO:0000256" key="8">
    <source>
        <dbReference type="ARBA" id="ARBA00023315"/>
    </source>
</evidence>
<dbReference type="PANTHER" id="PTHR43775:SF51">
    <property type="entry name" value="INACTIVE PHENOLPHTHIOCEROL SYNTHESIS POLYKETIDE SYNTHASE TYPE I PKS1-RELATED"/>
    <property type="match status" value="1"/>
</dbReference>
<dbReference type="InterPro" id="IPR020841">
    <property type="entry name" value="PKS_Beta-ketoAc_synthase_dom"/>
</dbReference>
<feature type="domain" description="Carrier" evidence="10">
    <location>
        <begin position="1726"/>
        <end position="1801"/>
    </location>
</feature>
<dbReference type="InterPro" id="IPR009081">
    <property type="entry name" value="PP-bd_ACP"/>
</dbReference>
<accession>A0ABZ2QTU3</accession>
<evidence type="ECO:0000256" key="5">
    <source>
        <dbReference type="ARBA" id="ARBA00022679"/>
    </source>
</evidence>
<dbReference type="Pfam" id="PF08990">
    <property type="entry name" value="Docking"/>
    <property type="match status" value="1"/>
</dbReference>
<comment type="pathway">
    <text evidence="2">Antibiotic biosynthesis.</text>
</comment>
<dbReference type="InterPro" id="IPR020806">
    <property type="entry name" value="PKS_PP-bd"/>
</dbReference>
<dbReference type="InterPro" id="IPR016039">
    <property type="entry name" value="Thiolase-like"/>
</dbReference>
<dbReference type="SMART" id="SM00825">
    <property type="entry name" value="PKS_KS"/>
    <property type="match status" value="1"/>
</dbReference>
<keyword evidence="4" id="KW-0597">Phosphoprotein</keyword>
<keyword evidence="3" id="KW-0596">Phosphopantetheine</keyword>
<keyword evidence="6" id="KW-0045">Antibiotic biosynthesis</keyword>
<dbReference type="InterPro" id="IPR036291">
    <property type="entry name" value="NAD(P)-bd_dom_sf"/>
</dbReference>
<dbReference type="SUPFAM" id="SSF52151">
    <property type="entry name" value="FabD/lysophospholipase-like"/>
    <property type="match status" value="1"/>
</dbReference>
<dbReference type="PROSITE" id="PS52004">
    <property type="entry name" value="KS3_2"/>
    <property type="match status" value="1"/>
</dbReference>
<dbReference type="InterPro" id="IPR036299">
    <property type="entry name" value="Polyketide_synth_docking_sf"/>
</dbReference>
<sequence length="1879" mass="195730">MTTSEDKLRQYLKLVTTELRQTRARLDHAEQREHEPVAIVAMGCRFPGDVASPEELWRLVADGADTVSGLPEDRNWDLEELYDPEPGRPGRSYVRTGAFLGDAAGFDAEFFGINPREALSMDPQQRLWLEVVWEALERAGIDPVSLRGSRSGVFVGLTHQGYAFPSRVSTSDEVAGYRLTGSTAAVAAGRTSYVLGLTGPAVTIDTACSSSLVALHQACHALRSGECSLALAGGVTVMATPNAFVEFSRQRGLASDGRCKSFAAAADGTGWGEGAGALVLERLSDARRNGHPVLAVIRGSAVNHGGAGNGLTAPNGPSQQRLIEDALADARLSPAEVDAVEAHGTGTTLGDPIEARALLATYGQGRAADRPLWLGSVKSNIAHTQAASGVAGVIKMVMAMRHGVLPRTLHVDEPTPHVDWSAGAVRLLTEERRWPADDHPRRAAVSSFGVSGTNAHVVLEQAAPEDLAAEAAVPDTRPAAAGPSATPWVVSGVSRQALRAQAARLAEYADARPEVAAADIGHALATTRSVFAHRAVVVAADRSELVKGLVALSRGEESPAVVTGPAGEAGAGAGAPAGREKTVFVFPGQGSQFAGMAAGLLRTSPVFREAVEECAAALAPHVDWSLLRVLRGEADDDWLERVDIVQPALFAVMVSLAALWRSVGVEPDAVVGHSQGEIAAACVAGVLSLKDAARVVAVRSKALRALAGHGGMVTVALGETGAAALLAPWGERLSVAAVNSPSSVVVSGDGEALEELMARCEEDGLRARRIPVDYASHSPQVEAVRDDLHRALAGITPNTPRVAFRSTVTGTFLQADDLGAEYWYRNLRQPVRLAEVTRELATSGYDTFLEISPHPVLTVPMQETMEHAEVTGALVTGSLRRDDGGLDGFLRAAGGLYAHGVDVDWTPVFAGREAARVDLPTYAFQRQQYWLDDRDGGADLAATGLAAGDHPLVGAVVATATGDGLVLSGRISARSHPWLADHAVHDTVLLPGTAFLELALHAGQLLGVGQVQELTIQAPLALPEDGEVTLQVVAAHRDGAEGWTVGVHSRTGDEEPWTQHASGVLVEDGPPPASESGAWPPVDAVALDVSDHYTGLADRGYAYGPAFQGLRSAWRRGESVFAEVRLDDEHLADAESFGLHPALLDAALHAVALAAGEDGAEPAQGRPLLLPFSWSNVALHAVGASALRVALSPAGTDAVTVTLTDPAGNPVATVDSLALRPVDPARLAPAHRPRHDGLYRLTWPAAPAARQAAPGSWALVGSAPGFEESADAPAALRRHADLAALGESLRAGGPEPDAVVVSCATDPADGDGDSAGMDAVRPTTVRALELLQAYLADDQLAASRLVFVTRGAVAAHTEDVPDSAQAAVWGLVRSAQTEHPDRFVLVDLDGAGPPAEQLAAALATGEPQIAVRAGEALVPRLAKAGIPAQRPERERPFAEGTVLITGGTGLLGRLLARHLAAEHGATRLLLVGRQGPSAPGAAELVAELAELGAAAEVAACDVADRDALAALLARIPDSAPLTAVIHAAGVLDDAMVTDVTPERLGRVARPKTDAAAHLDELTRGTDLSAFVLFSSASGVLGTAAQAAYASANAALDALAQRRRAAGLPATSLVWGFWEQQSGMTGHLGEVDLARIARSGMRPLTSQEGLELFDRALTDGDPVLAALRIDAAALRARAASGAVPPVLRTLAGPAVRRAAALGRGATGPSEPTAVEGLDGLPEDERERVLLDLVRTTVATVLGHRSPDEIADTRGFLELGFDSLTAVELRNRLAAATGRRLPTTLVFDHPTPQAVARHLGTLLAPDGDRPAADVLAGLDRLAAGLRATRQGDEVRERALARLSDLLTELTGQDGADADLGLDAASDEELFDLVDNRFSNAN</sequence>
<keyword evidence="7" id="KW-0511">Multifunctional enzyme</keyword>
<evidence type="ECO:0000256" key="6">
    <source>
        <dbReference type="ARBA" id="ARBA00023194"/>
    </source>
</evidence>
<dbReference type="InterPro" id="IPR057326">
    <property type="entry name" value="KR_dom"/>
</dbReference>
<dbReference type="InterPro" id="IPR055123">
    <property type="entry name" value="SpnB-like_Rossmann"/>
</dbReference>
<dbReference type="SUPFAM" id="SSF55048">
    <property type="entry name" value="Probable ACP-binding domain of malonyl-CoA ACP transacylase"/>
    <property type="match status" value="1"/>
</dbReference>
<dbReference type="InterPro" id="IPR014030">
    <property type="entry name" value="Ketoacyl_synth_N"/>
</dbReference>
<dbReference type="Gene3D" id="3.30.70.3290">
    <property type="match status" value="1"/>
</dbReference>
<protein>
    <submittedName>
        <fullName evidence="13">SDR family NAD(P)-dependent oxidoreductase</fullName>
    </submittedName>
</protein>
<evidence type="ECO:0000256" key="3">
    <source>
        <dbReference type="ARBA" id="ARBA00022450"/>
    </source>
</evidence>
<feature type="active site" description="Proton donor; for dehydratase activity" evidence="9">
    <location>
        <position position="1145"/>
    </location>
</feature>
<dbReference type="Pfam" id="PF00698">
    <property type="entry name" value="Acyl_transf_1"/>
    <property type="match status" value="1"/>
</dbReference>
<dbReference type="Pfam" id="PF00109">
    <property type="entry name" value="ketoacyl-synt"/>
    <property type="match status" value="1"/>
</dbReference>
<dbReference type="Pfam" id="PF00550">
    <property type="entry name" value="PP-binding"/>
    <property type="match status" value="1"/>
</dbReference>
<organism evidence="13 14">
    <name type="scientific">Streptomyces sirii</name>
    <dbReference type="NCBI Taxonomy" id="3127701"/>
    <lineage>
        <taxon>Bacteria</taxon>
        <taxon>Bacillati</taxon>
        <taxon>Actinomycetota</taxon>
        <taxon>Actinomycetes</taxon>
        <taxon>Kitasatosporales</taxon>
        <taxon>Streptomycetaceae</taxon>
        <taxon>Streptomyces</taxon>
    </lineage>
</organism>
<dbReference type="Gene3D" id="3.40.47.10">
    <property type="match status" value="1"/>
</dbReference>
<dbReference type="PROSITE" id="PS50075">
    <property type="entry name" value="CARRIER"/>
    <property type="match status" value="1"/>
</dbReference>
<dbReference type="Pfam" id="PF14765">
    <property type="entry name" value="PS-DH"/>
    <property type="match status" value="1"/>
</dbReference>
<dbReference type="InterPro" id="IPR016036">
    <property type="entry name" value="Malonyl_transacylase_ACP-bd"/>
</dbReference>
<dbReference type="SMART" id="SM00822">
    <property type="entry name" value="PKS_KR"/>
    <property type="match status" value="1"/>
</dbReference>
<dbReference type="Gene3D" id="3.10.129.110">
    <property type="entry name" value="Polyketide synthase dehydratase"/>
    <property type="match status" value="1"/>
</dbReference>
<feature type="domain" description="PKS/mFAS DH" evidence="12">
    <location>
        <begin position="950"/>
        <end position="1228"/>
    </location>
</feature>
<dbReference type="SMART" id="SM01294">
    <property type="entry name" value="PKS_PP_betabranch"/>
    <property type="match status" value="1"/>
</dbReference>
<dbReference type="Proteomes" id="UP001626628">
    <property type="component" value="Chromosome"/>
</dbReference>
<dbReference type="PROSITE" id="PS00606">
    <property type="entry name" value="KS3_1"/>
    <property type="match status" value="1"/>
</dbReference>
<feature type="region of interest" description="N-terminal hotdog fold" evidence="9">
    <location>
        <begin position="950"/>
        <end position="1072"/>
    </location>
</feature>
<feature type="active site" description="Proton acceptor; for dehydratase activity" evidence="9">
    <location>
        <position position="982"/>
    </location>
</feature>
<evidence type="ECO:0000256" key="7">
    <source>
        <dbReference type="ARBA" id="ARBA00023268"/>
    </source>
</evidence>
<dbReference type="InterPro" id="IPR032821">
    <property type="entry name" value="PKS_assoc"/>
</dbReference>
<evidence type="ECO:0000256" key="9">
    <source>
        <dbReference type="PROSITE-ProRule" id="PRU01363"/>
    </source>
</evidence>
<dbReference type="InterPro" id="IPR014043">
    <property type="entry name" value="Acyl_transferase_dom"/>
</dbReference>
<evidence type="ECO:0000259" key="12">
    <source>
        <dbReference type="PROSITE" id="PS52019"/>
    </source>
</evidence>
<dbReference type="CDD" id="cd00833">
    <property type="entry name" value="PKS"/>
    <property type="match status" value="1"/>
</dbReference>
<evidence type="ECO:0000256" key="4">
    <source>
        <dbReference type="ARBA" id="ARBA00022553"/>
    </source>
</evidence>
<dbReference type="InterPro" id="IPR018201">
    <property type="entry name" value="Ketoacyl_synth_AS"/>
</dbReference>
<dbReference type="InterPro" id="IPR020807">
    <property type="entry name" value="PKS_DH"/>
</dbReference>
<dbReference type="Gene3D" id="3.40.366.10">
    <property type="entry name" value="Malonyl-Coenzyme A Acyl Carrier Protein, domain 2"/>
    <property type="match status" value="1"/>
</dbReference>
<dbReference type="Pfam" id="PF22953">
    <property type="entry name" value="SpnB_Rossmann"/>
    <property type="match status" value="1"/>
</dbReference>
<dbReference type="InterPro" id="IPR036736">
    <property type="entry name" value="ACP-like_sf"/>
</dbReference>
<name>A0ABZ2QTU3_9ACTN</name>
<evidence type="ECO:0000313" key="13">
    <source>
        <dbReference type="EMBL" id="WXK79978.1"/>
    </source>
</evidence>
<dbReference type="InterPro" id="IPR001227">
    <property type="entry name" value="Ac_transferase_dom_sf"/>
</dbReference>
<dbReference type="SMART" id="SM00827">
    <property type="entry name" value="PKS_AT"/>
    <property type="match status" value="1"/>
</dbReference>
<dbReference type="SMART" id="SM00823">
    <property type="entry name" value="PKS_PP"/>
    <property type="match status" value="1"/>
</dbReference>
<gene>
    <name evidence="13" type="ORF">WAB15_30500</name>
</gene>
<dbReference type="Gene3D" id="1.10.1200.10">
    <property type="entry name" value="ACP-like"/>
    <property type="match status" value="1"/>
</dbReference>
<evidence type="ECO:0000313" key="14">
    <source>
        <dbReference type="Proteomes" id="UP001626628"/>
    </source>
</evidence>
<dbReference type="SUPFAM" id="SSF51735">
    <property type="entry name" value="NAD(P)-binding Rossmann-fold domains"/>
    <property type="match status" value="2"/>
</dbReference>
<dbReference type="Pfam" id="PF16197">
    <property type="entry name" value="KAsynt_C_assoc"/>
    <property type="match status" value="1"/>
</dbReference>
<keyword evidence="8" id="KW-0012">Acyltransferase</keyword>
<dbReference type="InterPro" id="IPR013968">
    <property type="entry name" value="PKS_KR"/>
</dbReference>
<dbReference type="InterPro" id="IPR050091">
    <property type="entry name" value="PKS_NRPS_Biosynth_Enz"/>
</dbReference>
<dbReference type="InterPro" id="IPR042104">
    <property type="entry name" value="PKS_dehydratase_sf"/>
</dbReference>